<accession>A0AAD1RF96</accession>
<reference evidence="2" key="1">
    <citation type="submission" date="2022-03" db="EMBL/GenBank/DDBJ databases">
        <authorList>
            <person name="Alioto T."/>
            <person name="Alioto T."/>
            <person name="Gomez Garrido J."/>
        </authorList>
    </citation>
    <scope>NUCLEOTIDE SEQUENCE</scope>
</reference>
<evidence type="ECO:0000313" key="3">
    <source>
        <dbReference type="Proteomes" id="UP001295444"/>
    </source>
</evidence>
<keyword evidence="3" id="KW-1185">Reference proteome</keyword>
<dbReference type="Proteomes" id="UP001295444">
    <property type="component" value="Chromosome 02"/>
</dbReference>
<protein>
    <submittedName>
        <fullName evidence="2">Uncharacterized protein</fullName>
    </submittedName>
</protein>
<evidence type="ECO:0000313" key="2">
    <source>
        <dbReference type="EMBL" id="CAH2251405.1"/>
    </source>
</evidence>
<dbReference type="AlphaFoldDB" id="A0AAD1RF96"/>
<organism evidence="2 3">
    <name type="scientific">Pelobates cultripes</name>
    <name type="common">Western spadefoot toad</name>
    <dbReference type="NCBI Taxonomy" id="61616"/>
    <lineage>
        <taxon>Eukaryota</taxon>
        <taxon>Metazoa</taxon>
        <taxon>Chordata</taxon>
        <taxon>Craniata</taxon>
        <taxon>Vertebrata</taxon>
        <taxon>Euteleostomi</taxon>
        <taxon>Amphibia</taxon>
        <taxon>Batrachia</taxon>
        <taxon>Anura</taxon>
        <taxon>Pelobatoidea</taxon>
        <taxon>Pelobatidae</taxon>
        <taxon>Pelobates</taxon>
    </lineage>
</organism>
<proteinExistence type="predicted"/>
<name>A0AAD1RF96_PELCU</name>
<sequence>MSRSRKPTEVKEVKDKGAFFTARTTQSKLIDTGVHDGADAETEGDTISDTDIDPKPAPASALAPATKQVEALLTPKLLQEMLDKAVIQMQTAVATAIADLREDLIK</sequence>
<feature type="region of interest" description="Disordered" evidence="1">
    <location>
        <begin position="31"/>
        <end position="63"/>
    </location>
</feature>
<dbReference type="EMBL" id="OW240913">
    <property type="protein sequence ID" value="CAH2251405.1"/>
    <property type="molecule type" value="Genomic_DNA"/>
</dbReference>
<feature type="compositionally biased region" description="Acidic residues" evidence="1">
    <location>
        <begin position="39"/>
        <end position="51"/>
    </location>
</feature>
<gene>
    <name evidence="2" type="ORF">PECUL_23A059599</name>
</gene>
<evidence type="ECO:0000256" key="1">
    <source>
        <dbReference type="SAM" id="MobiDB-lite"/>
    </source>
</evidence>